<dbReference type="PROSITE" id="PS00101">
    <property type="entry name" value="HEXAPEP_TRANSFERASES"/>
    <property type="match status" value="1"/>
</dbReference>
<dbReference type="EMBL" id="HG793126">
    <property type="protein sequence ID" value="CDK25413.1"/>
    <property type="molecule type" value="Genomic_DNA"/>
</dbReference>
<dbReference type="InterPro" id="IPR011004">
    <property type="entry name" value="Trimer_LpxA-like_sf"/>
</dbReference>
<proteinExistence type="inferred from homology"/>
<dbReference type="Pfam" id="PF00483">
    <property type="entry name" value="NTP_transferase"/>
    <property type="match status" value="1"/>
</dbReference>
<dbReference type="InterPro" id="IPR056729">
    <property type="entry name" value="GMPPB_C"/>
</dbReference>
<dbReference type="InterPro" id="IPR029044">
    <property type="entry name" value="Nucleotide-diphossugar_trans"/>
</dbReference>
<evidence type="ECO:0000256" key="4">
    <source>
        <dbReference type="ARBA" id="ARBA00022679"/>
    </source>
</evidence>
<dbReference type="SUPFAM" id="SSF51161">
    <property type="entry name" value="Trimeric LpxA-like enzymes"/>
    <property type="match status" value="1"/>
</dbReference>
<evidence type="ECO:0000256" key="5">
    <source>
        <dbReference type="ARBA" id="ARBA00047343"/>
    </source>
</evidence>
<dbReference type="InterPro" id="IPR005835">
    <property type="entry name" value="NTP_transferase_dom"/>
</dbReference>
<dbReference type="SUPFAM" id="SSF53448">
    <property type="entry name" value="Nucleotide-diphospho-sugar transferases"/>
    <property type="match status" value="1"/>
</dbReference>
<organism evidence="8 9">
    <name type="scientific">Kuraishia capsulata CBS 1993</name>
    <dbReference type="NCBI Taxonomy" id="1382522"/>
    <lineage>
        <taxon>Eukaryota</taxon>
        <taxon>Fungi</taxon>
        <taxon>Dikarya</taxon>
        <taxon>Ascomycota</taxon>
        <taxon>Saccharomycotina</taxon>
        <taxon>Pichiomycetes</taxon>
        <taxon>Pichiales</taxon>
        <taxon>Pichiaceae</taxon>
        <taxon>Kuraishia</taxon>
    </lineage>
</organism>
<name>W6MHW8_9ASCO</name>
<evidence type="ECO:0000256" key="3">
    <source>
        <dbReference type="ARBA" id="ARBA00012387"/>
    </source>
</evidence>
<evidence type="ECO:0000313" key="8">
    <source>
        <dbReference type="EMBL" id="CDK25413.1"/>
    </source>
</evidence>
<evidence type="ECO:0000259" key="6">
    <source>
        <dbReference type="Pfam" id="PF00483"/>
    </source>
</evidence>
<dbReference type="InterPro" id="IPR050486">
    <property type="entry name" value="Mannose-1P_guanyltransferase"/>
</dbReference>
<evidence type="ECO:0000256" key="1">
    <source>
        <dbReference type="ARBA" id="ARBA00004823"/>
    </source>
</evidence>
<evidence type="ECO:0000256" key="2">
    <source>
        <dbReference type="ARBA" id="ARBA00007274"/>
    </source>
</evidence>
<reference evidence="8" key="1">
    <citation type="submission" date="2013-12" db="EMBL/GenBank/DDBJ databases">
        <authorList>
            <person name="Genoscope - CEA"/>
        </authorList>
    </citation>
    <scope>NUCLEOTIDE SEQUENCE</scope>
    <source>
        <strain evidence="8">CBS 1993</strain>
    </source>
</reference>
<reference evidence="8" key="2">
    <citation type="submission" date="2014-02" db="EMBL/GenBank/DDBJ databases">
        <title>Complete DNA sequence of /Kuraishia capsulata/ illustrates novel genomic features among budding yeasts (/Saccharomycotina/).</title>
        <authorList>
            <person name="Morales L."/>
            <person name="Noel B."/>
            <person name="Porcel B."/>
            <person name="Marcet-Houben M."/>
            <person name="Hullo M-F."/>
            <person name="Sacerdot C."/>
            <person name="Tekaia F."/>
            <person name="Leh-Louis V."/>
            <person name="Despons L."/>
            <person name="Khanna V."/>
            <person name="Aury J-M."/>
            <person name="Barbe V."/>
            <person name="Couloux A."/>
            <person name="Labadie K."/>
            <person name="Pelletier E."/>
            <person name="Souciet J-L."/>
            <person name="Boekhout T."/>
            <person name="Gabaldon T."/>
            <person name="Wincker P."/>
            <person name="Dujon B."/>
        </authorList>
    </citation>
    <scope>NUCLEOTIDE SEQUENCE</scope>
    <source>
        <strain evidence="8">CBS 1993</strain>
    </source>
</reference>
<dbReference type="GeneID" id="34518813"/>
<keyword evidence="4" id="KW-0808">Transferase</keyword>
<feature type="domain" description="Mannose-1-phosphate guanyltransferase C-terminal" evidence="7">
    <location>
        <begin position="325"/>
        <end position="471"/>
    </location>
</feature>
<dbReference type="Gene3D" id="2.160.10.10">
    <property type="entry name" value="Hexapeptide repeat proteins"/>
    <property type="match status" value="1"/>
</dbReference>
<dbReference type="EC" id="2.7.7.13" evidence="3"/>
<dbReference type="InterPro" id="IPR018357">
    <property type="entry name" value="Hexapep_transf_CS"/>
</dbReference>
<gene>
    <name evidence="8" type="ORF">KUCA_T00001383001</name>
</gene>
<feature type="domain" description="Nucleotidyl transferase" evidence="6">
    <location>
        <begin position="4"/>
        <end position="217"/>
    </location>
</feature>
<comment type="pathway">
    <text evidence="1">Nucleotide-sugar biosynthesis; GDP-alpha-D-mannose biosynthesis; GDP-alpha-D-mannose from alpha-D-mannose 1-phosphate (GTP route): step 1/1.</text>
</comment>
<keyword evidence="9" id="KW-1185">Reference proteome</keyword>
<dbReference type="GO" id="GO:0005525">
    <property type="term" value="F:GTP binding"/>
    <property type="evidence" value="ECO:0007669"/>
    <property type="project" value="UniProtKB-KW"/>
</dbReference>
<dbReference type="GO" id="GO:0004475">
    <property type="term" value="F:mannose-1-phosphate guanylyltransferase (GTP) activity"/>
    <property type="evidence" value="ECO:0007669"/>
    <property type="project" value="UniProtKB-EC"/>
</dbReference>
<evidence type="ECO:0000313" key="9">
    <source>
        <dbReference type="Proteomes" id="UP000019384"/>
    </source>
</evidence>
<dbReference type="Proteomes" id="UP000019384">
    <property type="component" value="Unassembled WGS sequence"/>
</dbReference>
<comment type="similarity">
    <text evidence="2">Belongs to the transferase hexapeptide repeat family.</text>
</comment>
<dbReference type="PANTHER" id="PTHR22572">
    <property type="entry name" value="SUGAR-1-PHOSPHATE GUANYL TRANSFERASE"/>
    <property type="match status" value="1"/>
</dbReference>
<accession>W6MHW8</accession>
<protein>
    <recommendedName>
        <fullName evidence="3">mannose-1-phosphate guanylyltransferase</fullName>
        <ecNumber evidence="3">2.7.7.13</ecNumber>
    </recommendedName>
</protein>
<comment type="catalytic activity">
    <reaction evidence="5">
        <text>alpha-D-mannose 1-phosphate + GTP + H(+) = GDP-alpha-D-mannose + diphosphate</text>
        <dbReference type="Rhea" id="RHEA:15229"/>
        <dbReference type="ChEBI" id="CHEBI:15378"/>
        <dbReference type="ChEBI" id="CHEBI:33019"/>
        <dbReference type="ChEBI" id="CHEBI:37565"/>
        <dbReference type="ChEBI" id="CHEBI:57527"/>
        <dbReference type="ChEBI" id="CHEBI:58409"/>
        <dbReference type="EC" id="2.7.7.13"/>
    </reaction>
</comment>
<evidence type="ECO:0000259" key="7">
    <source>
        <dbReference type="Pfam" id="PF25087"/>
    </source>
</evidence>
<sequence>MSSKAIIMVGGDTRGTRFRPLSLDIAKVLFPIAGKPILSHIIDSVLLVPTVTEILLIGFYEASTFSDFIHDYQVKFRFQKRKISIKYLREFKALGTAGGLYHFREEILRGNPINFFVIHGDIVCSYPLVDIYNFYESKQNFEKVDAVIFGVKIQDYNLFLALNGPEFSSSGANFGTIVSDNHGKVVHYVEKPESKISNVINGGIYMFNERLFRRLSNAKISKISIANDVAHPEFVDEDVISLEEDILKDLPESSTTYVYEYKGFWKQVKTPSGALFANELYLDKVYQSRHRQIFSNDENKSNSASSSSGEDEEGVVILAKPSANIVPPVYIHPSCAIADDVKIGPYVSIGENVTIEKGARISNSIILPNTEIHAHSIVLNSIISYGCKVKEWCRIEGTGVNLATLNEIVRKGPKALGKLKSAVTAQQQVIGVRDTGNICILGSNTVVSDDCYVLNSFILPNKTIKHDVKYEIIM</sequence>
<dbReference type="Pfam" id="PF25087">
    <property type="entry name" value="GMPPB_C"/>
    <property type="match status" value="1"/>
</dbReference>
<dbReference type="HOGENOM" id="CLU_029499_3_0_1"/>
<dbReference type="STRING" id="1382522.W6MHW8"/>
<dbReference type="RefSeq" id="XP_022457425.1">
    <property type="nucleotide sequence ID" value="XM_022603555.1"/>
</dbReference>
<dbReference type="AlphaFoldDB" id="W6MHW8"/>
<dbReference type="OrthoDB" id="285674at2759"/>
<dbReference type="Gene3D" id="3.90.550.10">
    <property type="entry name" value="Spore Coat Polysaccharide Biosynthesis Protein SpsA, Chain A"/>
    <property type="match status" value="1"/>
</dbReference>